<dbReference type="InterPro" id="IPR027359">
    <property type="entry name" value="Volt_channel_dom_sf"/>
</dbReference>
<evidence type="ECO:0000259" key="13">
    <source>
        <dbReference type="Pfam" id="PF00520"/>
    </source>
</evidence>
<keyword evidence="10 12" id="KW-0472">Membrane</keyword>
<evidence type="ECO:0000256" key="6">
    <source>
        <dbReference type="ARBA" id="ARBA00022882"/>
    </source>
</evidence>
<keyword evidence="3" id="KW-0633">Potassium transport</keyword>
<dbReference type="AlphaFoldDB" id="A0A5S9F113"/>
<organism evidence="14 15">
    <name type="scientific">Uabimicrobium amorphum</name>
    <dbReference type="NCBI Taxonomy" id="2596890"/>
    <lineage>
        <taxon>Bacteria</taxon>
        <taxon>Pseudomonadati</taxon>
        <taxon>Planctomycetota</taxon>
        <taxon>Candidatus Uabimicrobiia</taxon>
        <taxon>Candidatus Uabimicrobiales</taxon>
        <taxon>Candidatus Uabimicrobiaceae</taxon>
        <taxon>Candidatus Uabimicrobium</taxon>
    </lineage>
</organism>
<keyword evidence="8 12" id="KW-1133">Transmembrane helix</keyword>
<evidence type="ECO:0000256" key="1">
    <source>
        <dbReference type="ARBA" id="ARBA00004141"/>
    </source>
</evidence>
<feature type="transmembrane region" description="Helical" evidence="12">
    <location>
        <begin position="21"/>
        <end position="39"/>
    </location>
</feature>
<dbReference type="SUPFAM" id="SSF81324">
    <property type="entry name" value="Voltage-gated potassium channels"/>
    <property type="match status" value="1"/>
</dbReference>
<dbReference type="Gene3D" id="1.20.120.350">
    <property type="entry name" value="Voltage-gated potassium channels. Chain C"/>
    <property type="match status" value="1"/>
</dbReference>
<evidence type="ECO:0000256" key="12">
    <source>
        <dbReference type="SAM" id="Phobius"/>
    </source>
</evidence>
<dbReference type="Gene3D" id="1.10.287.70">
    <property type="match status" value="1"/>
</dbReference>
<keyword evidence="9" id="KW-0406">Ion transport</keyword>
<keyword evidence="11" id="KW-0407">Ion channel</keyword>
<protein>
    <submittedName>
        <fullName evidence="14">Ion transporter</fullName>
    </submittedName>
</protein>
<keyword evidence="15" id="KW-1185">Reference proteome</keyword>
<dbReference type="RefSeq" id="WP_151966192.1">
    <property type="nucleotide sequence ID" value="NZ_AP019860.1"/>
</dbReference>
<keyword evidence="4 12" id="KW-0812">Transmembrane</keyword>
<dbReference type="EMBL" id="AP019860">
    <property type="protein sequence ID" value="BBM81932.1"/>
    <property type="molecule type" value="Genomic_DNA"/>
</dbReference>
<feature type="transmembrane region" description="Helical" evidence="12">
    <location>
        <begin position="51"/>
        <end position="73"/>
    </location>
</feature>
<accession>A0A5S9F113</accession>
<evidence type="ECO:0000256" key="5">
    <source>
        <dbReference type="ARBA" id="ARBA00022826"/>
    </source>
</evidence>
<evidence type="ECO:0000256" key="7">
    <source>
        <dbReference type="ARBA" id="ARBA00022958"/>
    </source>
</evidence>
<keyword evidence="6" id="KW-0851">Voltage-gated channel</keyword>
<proteinExistence type="predicted"/>
<evidence type="ECO:0000256" key="9">
    <source>
        <dbReference type="ARBA" id="ARBA00023065"/>
    </source>
</evidence>
<dbReference type="GO" id="GO:0005249">
    <property type="term" value="F:voltage-gated potassium channel activity"/>
    <property type="evidence" value="ECO:0007669"/>
    <property type="project" value="InterPro"/>
</dbReference>
<dbReference type="InterPro" id="IPR005821">
    <property type="entry name" value="Ion_trans_dom"/>
</dbReference>
<evidence type="ECO:0000256" key="4">
    <source>
        <dbReference type="ARBA" id="ARBA00022692"/>
    </source>
</evidence>
<dbReference type="GO" id="GO:0001508">
    <property type="term" value="P:action potential"/>
    <property type="evidence" value="ECO:0007669"/>
    <property type="project" value="TreeGrafter"/>
</dbReference>
<feature type="domain" description="Ion transport" evidence="13">
    <location>
        <begin position="23"/>
        <end position="247"/>
    </location>
</feature>
<feature type="transmembrane region" description="Helical" evidence="12">
    <location>
        <begin position="94"/>
        <end position="113"/>
    </location>
</feature>
<keyword evidence="7" id="KW-0630">Potassium</keyword>
<dbReference type="PANTHER" id="PTHR11537:SF254">
    <property type="entry name" value="POTASSIUM VOLTAGE-GATED CHANNEL PROTEIN SHAB"/>
    <property type="match status" value="1"/>
</dbReference>
<feature type="transmembrane region" description="Helical" evidence="12">
    <location>
        <begin position="217"/>
        <end position="242"/>
    </location>
</feature>
<keyword evidence="2" id="KW-0813">Transport</keyword>
<gene>
    <name evidence="14" type="ORF">UABAM_00275</name>
</gene>
<evidence type="ECO:0000313" key="15">
    <source>
        <dbReference type="Proteomes" id="UP000326354"/>
    </source>
</evidence>
<evidence type="ECO:0000256" key="8">
    <source>
        <dbReference type="ARBA" id="ARBA00022989"/>
    </source>
</evidence>
<dbReference type="Proteomes" id="UP000326354">
    <property type="component" value="Chromosome"/>
</dbReference>
<dbReference type="InterPro" id="IPR028325">
    <property type="entry name" value="VG_K_chnl"/>
</dbReference>
<feature type="transmembrane region" description="Helical" evidence="12">
    <location>
        <begin position="184"/>
        <end position="205"/>
    </location>
</feature>
<dbReference type="KEGG" id="uam:UABAM_00275"/>
<name>A0A5S9F113_UABAM</name>
<dbReference type="PRINTS" id="PR00169">
    <property type="entry name" value="KCHANNEL"/>
</dbReference>
<evidence type="ECO:0000256" key="10">
    <source>
        <dbReference type="ARBA" id="ARBA00023136"/>
    </source>
</evidence>
<reference evidence="14 15" key="1">
    <citation type="submission" date="2019-08" db="EMBL/GenBank/DDBJ databases">
        <title>Complete genome sequence of Candidatus Uab amorphum.</title>
        <authorList>
            <person name="Shiratori T."/>
            <person name="Suzuki S."/>
            <person name="Kakizawa Y."/>
            <person name="Ishida K."/>
        </authorList>
    </citation>
    <scope>NUCLEOTIDE SEQUENCE [LARGE SCALE GENOMIC DNA]</scope>
    <source>
        <strain evidence="14 15">SRT547</strain>
    </source>
</reference>
<dbReference type="Pfam" id="PF00520">
    <property type="entry name" value="Ion_trans"/>
    <property type="match status" value="1"/>
</dbReference>
<sequence>MKKRIYEILSDPPKGDIVGNTISISILLLIAVNVFVGILETVPSLNKHHSAFFYNFEMVSVIIFTVEYLLRIWSCTSHPKYQGAIQGRLRQMQAPMAVVDLLAILPFYLEILLEGLVDLRFIRILRLFRLFRIFRVGKLAEAFQMLGQVLYNKREHLLISFAIVIIVTVLAANLMYMVEHEKNPAFSSVPAALWWAIITITTIGYGDMFPVTVWGRIIGGMIGFLGICVFALPVGILGAGFVECVEDEAPTEKHLCPHCGKDVHEFPKVAANDETETT</sequence>
<evidence type="ECO:0000256" key="2">
    <source>
        <dbReference type="ARBA" id="ARBA00022448"/>
    </source>
</evidence>
<evidence type="ECO:0000256" key="11">
    <source>
        <dbReference type="ARBA" id="ARBA00023303"/>
    </source>
</evidence>
<dbReference type="PANTHER" id="PTHR11537">
    <property type="entry name" value="VOLTAGE-GATED POTASSIUM CHANNEL"/>
    <property type="match status" value="1"/>
</dbReference>
<evidence type="ECO:0000256" key="3">
    <source>
        <dbReference type="ARBA" id="ARBA00022538"/>
    </source>
</evidence>
<comment type="subcellular location">
    <subcellularLocation>
        <location evidence="1">Membrane</location>
        <topology evidence="1">Multi-pass membrane protein</topology>
    </subcellularLocation>
</comment>
<dbReference type="GO" id="GO:0008076">
    <property type="term" value="C:voltage-gated potassium channel complex"/>
    <property type="evidence" value="ECO:0007669"/>
    <property type="project" value="InterPro"/>
</dbReference>
<evidence type="ECO:0000313" key="14">
    <source>
        <dbReference type="EMBL" id="BBM81932.1"/>
    </source>
</evidence>
<feature type="transmembrane region" description="Helical" evidence="12">
    <location>
        <begin position="157"/>
        <end position="178"/>
    </location>
</feature>
<dbReference type="OrthoDB" id="9810759at2"/>
<keyword evidence="5" id="KW-0631">Potassium channel</keyword>